<keyword evidence="2" id="KW-1185">Reference proteome</keyword>
<dbReference type="SUPFAM" id="SSF55729">
    <property type="entry name" value="Acyl-CoA N-acyltransferases (Nat)"/>
    <property type="match status" value="1"/>
</dbReference>
<evidence type="ECO:0000313" key="2">
    <source>
        <dbReference type="Proteomes" id="UP001178281"/>
    </source>
</evidence>
<dbReference type="Gene3D" id="3.40.630.30">
    <property type="match status" value="1"/>
</dbReference>
<dbReference type="InterPro" id="IPR016181">
    <property type="entry name" value="Acyl_CoA_acyltransferase"/>
</dbReference>
<organism evidence="1 2">
    <name type="scientific">Tsukamurella strandjordii</name>
    <dbReference type="NCBI Taxonomy" id="147577"/>
    <lineage>
        <taxon>Bacteria</taxon>
        <taxon>Bacillati</taxon>
        <taxon>Actinomycetota</taxon>
        <taxon>Actinomycetes</taxon>
        <taxon>Mycobacteriales</taxon>
        <taxon>Tsukamurellaceae</taxon>
        <taxon>Tsukamurella</taxon>
    </lineage>
</organism>
<dbReference type="Proteomes" id="UP001178281">
    <property type="component" value="Unassembled WGS sequence"/>
</dbReference>
<dbReference type="EMBL" id="JAUTIX010000008">
    <property type="protein sequence ID" value="MDP0400122.1"/>
    <property type="molecule type" value="Genomic_DNA"/>
</dbReference>
<evidence type="ECO:0000313" key="1">
    <source>
        <dbReference type="EMBL" id="MDP0400122.1"/>
    </source>
</evidence>
<accession>A0AA90NGU4</accession>
<sequence length="213" mass="23865">MLHSIRTRLASGRARTVAAMRLDGVDYEVRHMRLSDFRPWQKTRLRCEDRLAPAFAAEGRTWAEQNDVTSWVEYATPLIEGYRSRRTLPLVIYRRDAHGEEFLGEVGLCGIDDATRSGEMYGWIAPTKTRITPWTLSTAVGMVLEPEYRLDRVIVPAAAANAATRPGLQILGFSDGGRRHALRPYAGAPADHDISYLDNTPENRAAIAKWAKA</sequence>
<protein>
    <submittedName>
        <fullName evidence="1">Uncharacterized protein</fullName>
    </submittedName>
</protein>
<proteinExistence type="predicted"/>
<gene>
    <name evidence="1" type="ORF">Q7X28_19575</name>
</gene>
<name>A0AA90NGU4_9ACTN</name>
<comment type="caution">
    <text evidence="1">The sequence shown here is derived from an EMBL/GenBank/DDBJ whole genome shotgun (WGS) entry which is preliminary data.</text>
</comment>
<dbReference type="RefSeq" id="WP_305112573.1">
    <property type="nucleotide sequence ID" value="NZ_JAUTIX010000008.1"/>
</dbReference>
<dbReference type="AlphaFoldDB" id="A0AA90NGU4"/>
<reference evidence="1" key="1">
    <citation type="submission" date="2023-08" db="EMBL/GenBank/DDBJ databases">
        <title>The draft genome of Tsukamurella strandjordii strain 050030.</title>
        <authorList>
            <person name="Zhao F."/>
            <person name="Feng Y."/>
            <person name="Zong Z."/>
        </authorList>
    </citation>
    <scope>NUCLEOTIDE SEQUENCE</scope>
    <source>
        <strain evidence="1">050030</strain>
    </source>
</reference>